<comment type="caution">
    <text evidence="3">The sequence shown here is derived from an EMBL/GenBank/DDBJ whole genome shotgun (WGS) entry which is preliminary data.</text>
</comment>
<sequence>MNLEQLESQLTKVTKRKQELLSEIKNSPAKRNIVNHLGKSPWYYNQQADLFMSVNSNELTFSIPGEGHMYLSYSEPNVEFSKPPSTYIDIDAKDVAVLIDGEVDEGLDVTLFVIGYKNRVKVEMLQIKQLNELVRTKFQVGGIEDYRIALRIKGKGLLKLNSIQINETVCDGFSEAGSVSTEKTNSILQNNTAYPSETQVLHLSDFDCQINLENDSLFISDLDEKVLSTSEDGLYSNLNGSRFSYVTLFENTKLDAPLEMNPFPFPYCSSSYYQIGFSAKVVDELLIDLIIIGFSSIGKTLELKTIPLNENHLIKFNEEVKFIKPLLRVRGKGKASDLKMGLTEIKKESHEQTVIEMDDEKWFNPKPIDISTVSENDNLFIAADQDHTTKNYLSYDITNNSFSRVPTNSIFPITPDYYYEIFIKTEESGSGMLTPIIISYSDHEKIQIHPLKSNELNVLQFKENVTKCRVSLLVNGTLYAEVNKFTINSYPIQKTSGDMKWISSKEPGLFNLNGLKPINSLKMAAIFDEFTAACYGAECDLISFGPDNWKEILTQEQPDLLMVESAWRGNDGAWAKKVQYVDEDSVKELSLLIKWCRDNNIPTVFWNKEDPVHFEHFIDTAKMFDYVFTTDRNVVEDYKIACGHNRVDVLQFAAQPKIHNPLSIGERQDGISFAGSYYKKHEMRSVDMLRIFDHAIPYGLSIYDRNYEKIKQGLLPNNRFPDYLEPYIKGSLKYYEIDKAYKGFKAMINVSTVKDSPTMFARRVYEGLASGTPIISTYSVGVEETFGDLVSVSEDEANIAEALENIFNNKEQYETTMLKGIRRVLNTHTYTHRLERIINKLNLPYVKDYSGITVISLVGSTEEAMKVLDSYQNQTLINKELHLITKDFTLESIEVPEEVFVFTLDDYEEKFPNILDAVETEYIALMDPYTTYGRDDLLDLSLATSYAPWEILGITNKSEDYFKQIGHVSYKHAIIKKTLFDFNSTRKTLEELLNNEEIHHRNGMRILGIPSSVEDPSPMLQEGEVSNESDPAQSYS</sequence>
<dbReference type="RefSeq" id="WP_110610145.1">
    <property type="nucleotide sequence ID" value="NZ_PDOD01000003.1"/>
</dbReference>
<evidence type="ECO:0000259" key="2">
    <source>
        <dbReference type="Pfam" id="PF13524"/>
    </source>
</evidence>
<feature type="compositionally biased region" description="Polar residues" evidence="1">
    <location>
        <begin position="1024"/>
        <end position="1036"/>
    </location>
</feature>
<feature type="domain" description="Spore protein YkvP/CgeB glycosyl transferase-like" evidence="2">
    <location>
        <begin position="727"/>
        <end position="838"/>
    </location>
</feature>
<gene>
    <name evidence="3" type="ORF">CR194_13065</name>
</gene>
<name>A0A323TT20_9BACI</name>
<organism evidence="3 4">
    <name type="scientific">Salipaludibacillus keqinensis</name>
    <dbReference type="NCBI Taxonomy" id="2045207"/>
    <lineage>
        <taxon>Bacteria</taxon>
        <taxon>Bacillati</taxon>
        <taxon>Bacillota</taxon>
        <taxon>Bacilli</taxon>
        <taxon>Bacillales</taxon>
        <taxon>Bacillaceae</taxon>
    </lineage>
</organism>
<feature type="region of interest" description="Disordered" evidence="1">
    <location>
        <begin position="1011"/>
        <end position="1036"/>
    </location>
</feature>
<dbReference type="InterPro" id="IPR055259">
    <property type="entry name" value="YkvP/CgeB_Glyco_trans-like"/>
</dbReference>
<reference evidence="3 4" key="1">
    <citation type="submission" date="2017-10" db="EMBL/GenBank/DDBJ databases">
        <title>Bacillus sp. nov., a halophilic bacterium isolated from a Keqin Lake.</title>
        <authorList>
            <person name="Wang H."/>
        </authorList>
    </citation>
    <scope>NUCLEOTIDE SEQUENCE [LARGE SCALE GENOMIC DNA]</scope>
    <source>
        <strain evidence="3 4">KQ-12</strain>
    </source>
</reference>
<dbReference type="EMBL" id="PDOD01000003">
    <property type="protein sequence ID" value="PYZ92595.1"/>
    <property type="molecule type" value="Genomic_DNA"/>
</dbReference>
<protein>
    <recommendedName>
        <fullName evidence="2">Spore protein YkvP/CgeB glycosyl transferase-like domain-containing protein</fullName>
    </recommendedName>
</protein>
<accession>A0A323TT20</accession>
<dbReference type="Proteomes" id="UP000248214">
    <property type="component" value="Unassembled WGS sequence"/>
</dbReference>
<evidence type="ECO:0000313" key="3">
    <source>
        <dbReference type="EMBL" id="PYZ92595.1"/>
    </source>
</evidence>
<dbReference type="OrthoDB" id="7019976at2"/>
<proteinExistence type="predicted"/>
<keyword evidence="4" id="KW-1185">Reference proteome</keyword>
<evidence type="ECO:0000313" key="4">
    <source>
        <dbReference type="Proteomes" id="UP000248214"/>
    </source>
</evidence>
<evidence type="ECO:0000256" key="1">
    <source>
        <dbReference type="SAM" id="MobiDB-lite"/>
    </source>
</evidence>
<dbReference type="SUPFAM" id="SSF53756">
    <property type="entry name" value="UDP-Glycosyltransferase/glycogen phosphorylase"/>
    <property type="match status" value="1"/>
</dbReference>
<dbReference type="Pfam" id="PF13524">
    <property type="entry name" value="Glyco_trans_1_2"/>
    <property type="match status" value="1"/>
</dbReference>
<dbReference type="AlphaFoldDB" id="A0A323TT20"/>
<dbReference type="Gene3D" id="3.40.50.2000">
    <property type="entry name" value="Glycogen Phosphorylase B"/>
    <property type="match status" value="1"/>
</dbReference>